<dbReference type="InterPro" id="IPR016024">
    <property type="entry name" value="ARM-type_fold"/>
</dbReference>
<dbReference type="Pfam" id="PF07714">
    <property type="entry name" value="PK_Tyr_Ser-Thr"/>
    <property type="match status" value="1"/>
</dbReference>
<dbReference type="InParanoid" id="A2FUX6"/>
<keyword evidence="6" id="KW-0808">Transferase</keyword>
<reference evidence="6" key="2">
    <citation type="journal article" date="2007" name="Science">
        <title>Draft genome sequence of the sexually transmitted pathogen Trichomonas vaginalis.</title>
        <authorList>
            <person name="Carlton J.M."/>
            <person name="Hirt R.P."/>
            <person name="Silva J.C."/>
            <person name="Delcher A.L."/>
            <person name="Schatz M."/>
            <person name="Zhao Q."/>
            <person name="Wortman J.R."/>
            <person name="Bidwell S.L."/>
            <person name="Alsmark U.C.M."/>
            <person name="Besteiro S."/>
            <person name="Sicheritz-Ponten T."/>
            <person name="Noel C.J."/>
            <person name="Dacks J.B."/>
            <person name="Foster P.G."/>
            <person name="Simillion C."/>
            <person name="Van de Peer Y."/>
            <person name="Miranda-Saavedra D."/>
            <person name="Barton G.J."/>
            <person name="Westrop G.D."/>
            <person name="Mueller S."/>
            <person name="Dessi D."/>
            <person name="Fiori P.L."/>
            <person name="Ren Q."/>
            <person name="Paulsen I."/>
            <person name="Zhang H."/>
            <person name="Bastida-Corcuera F.D."/>
            <person name="Simoes-Barbosa A."/>
            <person name="Brown M.T."/>
            <person name="Hayes R.D."/>
            <person name="Mukherjee M."/>
            <person name="Okumura C.Y."/>
            <person name="Schneider R."/>
            <person name="Smith A.J."/>
            <person name="Vanacova S."/>
            <person name="Villalvazo M."/>
            <person name="Haas B.J."/>
            <person name="Pertea M."/>
            <person name="Feldblyum T.V."/>
            <person name="Utterback T.R."/>
            <person name="Shu C.L."/>
            <person name="Osoegawa K."/>
            <person name="de Jong P.J."/>
            <person name="Hrdy I."/>
            <person name="Horvathova L."/>
            <person name="Zubacova Z."/>
            <person name="Dolezal P."/>
            <person name="Malik S.B."/>
            <person name="Logsdon J.M. Jr."/>
            <person name="Henze K."/>
            <person name="Gupta A."/>
            <person name="Wang C.C."/>
            <person name="Dunne R.L."/>
            <person name="Upcroft J.A."/>
            <person name="Upcroft P."/>
            <person name="White O."/>
            <person name="Salzberg S.L."/>
            <person name="Tang P."/>
            <person name="Chiu C.-H."/>
            <person name="Lee Y.-S."/>
            <person name="Embley T.M."/>
            <person name="Coombs G.H."/>
            <person name="Mottram J.C."/>
            <person name="Tachezy J."/>
            <person name="Fraser-Liggett C.M."/>
            <person name="Johnson P.J."/>
        </authorList>
    </citation>
    <scope>NUCLEOTIDE SEQUENCE [LARGE SCALE GENOMIC DNA]</scope>
    <source>
        <strain evidence="6">G3</strain>
    </source>
</reference>
<dbReference type="VEuPathDB" id="TrichDB:TVAGG3_0401660"/>
<evidence type="ECO:0000256" key="2">
    <source>
        <dbReference type="ARBA" id="ARBA00022741"/>
    </source>
</evidence>
<dbReference type="PANTHER" id="PTHR23257:SF958">
    <property type="entry name" value="SERINE_THREONINE-PROTEIN KINASE WNK4"/>
    <property type="match status" value="1"/>
</dbReference>
<dbReference type="Gene3D" id="1.25.10.10">
    <property type="entry name" value="Leucine-rich Repeat Variant"/>
    <property type="match status" value="1"/>
</dbReference>
<dbReference type="PROSITE" id="PS00107">
    <property type="entry name" value="PROTEIN_KINASE_ATP"/>
    <property type="match status" value="1"/>
</dbReference>
<dbReference type="GO" id="GO:0004674">
    <property type="term" value="F:protein serine/threonine kinase activity"/>
    <property type="evidence" value="ECO:0007669"/>
    <property type="project" value="UniProtKB-KW"/>
</dbReference>
<dbReference type="CDD" id="cd13999">
    <property type="entry name" value="STKc_MAP3K-like"/>
    <property type="match status" value="1"/>
</dbReference>
<dbReference type="PRINTS" id="PR00109">
    <property type="entry name" value="TYRKINASE"/>
</dbReference>
<dbReference type="eggNOG" id="KOG0192">
    <property type="taxonomic scope" value="Eukaryota"/>
</dbReference>
<organism evidence="6 7">
    <name type="scientific">Trichomonas vaginalis (strain ATCC PRA-98 / G3)</name>
    <dbReference type="NCBI Taxonomy" id="412133"/>
    <lineage>
        <taxon>Eukaryota</taxon>
        <taxon>Metamonada</taxon>
        <taxon>Parabasalia</taxon>
        <taxon>Trichomonadida</taxon>
        <taxon>Trichomonadidae</taxon>
        <taxon>Trichomonas</taxon>
    </lineage>
</organism>
<evidence type="ECO:0000256" key="4">
    <source>
        <dbReference type="PROSITE-ProRule" id="PRU10141"/>
    </source>
</evidence>
<accession>A2FUX6</accession>
<gene>
    <name evidence="6" type="ORF">TVAG_397930</name>
</gene>
<name>A2FUX6_TRIV3</name>
<dbReference type="InterPro" id="IPR000719">
    <property type="entry name" value="Prot_kinase_dom"/>
</dbReference>
<dbReference type="Proteomes" id="UP000001542">
    <property type="component" value="Unassembled WGS sequence"/>
</dbReference>
<dbReference type="PROSITE" id="PS00108">
    <property type="entry name" value="PROTEIN_KINASE_ST"/>
    <property type="match status" value="1"/>
</dbReference>
<dbReference type="PANTHER" id="PTHR23257">
    <property type="entry name" value="SERINE-THREONINE PROTEIN KINASE"/>
    <property type="match status" value="1"/>
</dbReference>
<reference evidence="6" key="1">
    <citation type="submission" date="2006-10" db="EMBL/GenBank/DDBJ databases">
        <authorList>
            <person name="Amadeo P."/>
            <person name="Zhao Q."/>
            <person name="Wortman J."/>
            <person name="Fraser-Liggett C."/>
            <person name="Carlton J."/>
        </authorList>
    </citation>
    <scope>NUCLEOTIDE SEQUENCE</scope>
    <source>
        <strain evidence="6">G3</strain>
    </source>
</reference>
<dbReference type="SMART" id="SM00220">
    <property type="entry name" value="S_TKc"/>
    <property type="match status" value="1"/>
</dbReference>
<dbReference type="OrthoDB" id="4062651at2759"/>
<evidence type="ECO:0000256" key="1">
    <source>
        <dbReference type="ARBA" id="ARBA00022527"/>
    </source>
</evidence>
<evidence type="ECO:0000313" key="6">
    <source>
        <dbReference type="EMBL" id="EAX91292.1"/>
    </source>
</evidence>
<dbReference type="GO" id="GO:0004672">
    <property type="term" value="F:protein kinase activity"/>
    <property type="evidence" value="ECO:0000318"/>
    <property type="project" value="GO_Central"/>
</dbReference>
<dbReference type="GO" id="GO:0007165">
    <property type="term" value="P:signal transduction"/>
    <property type="evidence" value="ECO:0000318"/>
    <property type="project" value="GO_Central"/>
</dbReference>
<dbReference type="GO" id="GO:0005524">
    <property type="term" value="F:ATP binding"/>
    <property type="evidence" value="ECO:0007669"/>
    <property type="project" value="UniProtKB-UniRule"/>
</dbReference>
<feature type="binding site" evidence="4">
    <location>
        <position position="232"/>
    </location>
    <ligand>
        <name>ATP</name>
        <dbReference type="ChEBI" id="CHEBI:30616"/>
    </ligand>
</feature>
<dbReference type="EMBL" id="DS114045">
    <property type="protein sequence ID" value="EAX91292.1"/>
    <property type="molecule type" value="Genomic_DNA"/>
</dbReference>
<dbReference type="KEGG" id="tva:4748985"/>
<dbReference type="InterPro" id="IPR001245">
    <property type="entry name" value="Ser-Thr/Tyr_kinase_cat_dom"/>
</dbReference>
<evidence type="ECO:0000256" key="3">
    <source>
        <dbReference type="ARBA" id="ARBA00022840"/>
    </source>
</evidence>
<dbReference type="SUPFAM" id="SSF48371">
    <property type="entry name" value="ARM repeat"/>
    <property type="match status" value="1"/>
</dbReference>
<dbReference type="InterPro" id="IPR011989">
    <property type="entry name" value="ARM-like"/>
</dbReference>
<keyword evidence="6" id="KW-0418">Kinase</keyword>
<dbReference type="Gene3D" id="1.10.510.10">
    <property type="entry name" value="Transferase(Phosphotransferase) domain 1"/>
    <property type="match status" value="1"/>
</dbReference>
<keyword evidence="7" id="KW-1185">Reference proteome</keyword>
<sequence length="752" mass="84743">MGDFVKQLSQLSQNVATCVTIDNPPFIHCSKINAFIQLMRKLAPLLGTTTKKLNWGLSSSMKSVNDVLQEFKQLHAQCLYENCIHYILITPIKTAYNQFTEMLKELRKDFDQLGVASALPLIDQALTDLEPQETVDLKRIGEIFVQIHKKNNKSSRKDVQKQLLERTTSLENLGIQFNYQPVDIVVIPELPNSLNLVLQHEDLEFGKQIGEGISGRVVKGKIKSTGMVVAIKILHLRQLSGADMERFRNEIFAMSTLTHPSLLPFCGYTQEAPYCLATKFMENGSLFNILSTNPSFLSPTDRTLIAYDVACGMEFLHSRGVIHRDLKSLNILIDENKRGKISDFGFVRMKSSVPMTGLVGTSHWMAPEILLSSPNYDEKIDIYSYGIVLWELLTSEKPYANENPATLPLKVIEHNLRPTIPEGTPIKMKTLIERCWSLSPEQRPSFHDIINYFTDPEYHFPGSERFVLLRETGAVVSHARNSSENEFLKRPIPLIRRNMNMKSVCVSKSKIGTTLVKRIEDAMNQGHIEAFRNSIATFRSMLDTNNISWPGISNQFVGLIQHAPHNFKTQLVQLFFEILSNQCQTTTSSPNLSSKPPEPDNMASFVVIQLLNDPDPNIIEMSLTILSLTAATCLNTDDVINTLLGFVKSGDQKLRIKALHALLVGCSTEALKNHLNNLLMFGMRKLPLLRLRTLLTRSLDIINSMEAKELDPKVLIKLQAIQQNAPPELKNLTNECINTFNAKANNNKQSSK</sequence>
<dbReference type="InterPro" id="IPR008271">
    <property type="entry name" value="Ser/Thr_kinase_AS"/>
</dbReference>
<evidence type="ECO:0000259" key="5">
    <source>
        <dbReference type="PROSITE" id="PS50011"/>
    </source>
</evidence>
<keyword evidence="1" id="KW-0723">Serine/threonine-protein kinase</keyword>
<proteinExistence type="predicted"/>
<dbReference type="SMR" id="A2FUX6"/>
<evidence type="ECO:0000313" key="7">
    <source>
        <dbReference type="Proteomes" id="UP000001542"/>
    </source>
</evidence>
<keyword evidence="3 4" id="KW-0067">ATP-binding</keyword>
<dbReference type="RefSeq" id="XP_001304222.1">
    <property type="nucleotide sequence ID" value="XM_001304221.1"/>
</dbReference>
<dbReference type="VEuPathDB" id="TrichDB:TVAG_397930"/>
<feature type="domain" description="Protein kinase" evidence="5">
    <location>
        <begin position="203"/>
        <end position="458"/>
    </location>
</feature>
<protein>
    <submittedName>
        <fullName evidence="6">TKL family protein kinase</fullName>
    </submittedName>
</protein>
<dbReference type="InterPro" id="IPR011009">
    <property type="entry name" value="Kinase-like_dom_sf"/>
</dbReference>
<dbReference type="InterPro" id="IPR017441">
    <property type="entry name" value="Protein_kinase_ATP_BS"/>
</dbReference>
<dbReference type="STRING" id="5722.A2FUX6"/>
<dbReference type="AlphaFoldDB" id="A2FUX6"/>
<dbReference type="SUPFAM" id="SSF56112">
    <property type="entry name" value="Protein kinase-like (PK-like)"/>
    <property type="match status" value="1"/>
</dbReference>
<dbReference type="PROSITE" id="PS50011">
    <property type="entry name" value="PROTEIN_KINASE_DOM"/>
    <property type="match status" value="1"/>
</dbReference>
<keyword evidence="2 4" id="KW-0547">Nucleotide-binding</keyword>
<dbReference type="InterPro" id="IPR050167">
    <property type="entry name" value="Ser_Thr_protein_kinase"/>
</dbReference>
<dbReference type="GO" id="GO:0005737">
    <property type="term" value="C:cytoplasm"/>
    <property type="evidence" value="ECO:0000318"/>
    <property type="project" value="GO_Central"/>
</dbReference>